<feature type="region of interest" description="Disordered" evidence="11">
    <location>
        <begin position="371"/>
        <end position="432"/>
    </location>
</feature>
<evidence type="ECO:0000256" key="9">
    <source>
        <dbReference type="PROSITE-ProRule" id="PRU00176"/>
    </source>
</evidence>
<keyword evidence="6 10" id="KW-0175">Coiled coil</keyword>
<evidence type="ECO:0000256" key="6">
    <source>
        <dbReference type="ARBA" id="ARBA00023054"/>
    </source>
</evidence>
<dbReference type="Proteomes" id="UP001153365">
    <property type="component" value="Unassembled WGS sequence"/>
</dbReference>
<dbReference type="GO" id="GO:0003723">
    <property type="term" value="F:RNA binding"/>
    <property type="evidence" value="ECO:0007669"/>
    <property type="project" value="UniProtKB-UniRule"/>
</dbReference>
<dbReference type="PROSITE" id="PS50089">
    <property type="entry name" value="ZF_RING_2"/>
    <property type="match status" value="1"/>
</dbReference>
<dbReference type="GO" id="GO:0005634">
    <property type="term" value="C:nucleus"/>
    <property type="evidence" value="ECO:0007669"/>
    <property type="project" value="UniProtKB-SubCell"/>
</dbReference>
<sequence>MAKNDMSSDRWGPVDQPFETEDEDLCPLCMEELDISDLNFRPCPCGYRICRFCWHHIKEDLNRRCPGCRKEYDDSVVEFKPMKAEELKRFQQAKKQREKERKELESANRKHLANVRVKQKNQVHVQGLTTKIANEDTLVQLKSSELFSQYGRIQKMFMSRRTGPTTLYTPDPRYQHVNLYINFTRNNEAMACIQGLDGTTLPDGHRLKASLGSTKYCSSFLRGIKCPNDNCTCAHELAEEVDTSGGVTGRDELSHLRHTPRDSDSRIAAKTGFHHAAQPSSSNSHAMPSGVALPATASWAAKSSSTSQPASPATHPISLPHQTSSNGLVISKPNKGVIHSAYKSTQNISTKPRQVSPEDTKSNLVGNIHLTTSSASQLDPSTAKRQTSRDSTNRGSDIERKHLDNLNTESSSNTAVNSETSDAQGSSAITSRGKSSIGISHLVAIPPPGLGSHPPGLGNLSVSGSISRVEPSLPPGLAPLGNSLSDEAFTRKTALYNSRHVQGNKPITEFMTDEEKVLSNFSPNFDAPFRISASGCASESILGSLSLTPSIGYSGTFNPFADTDFPICAKLMEDGKFFASQLDKGNSQAENHLCERRGSRFGFARRSSSGAGVNPSGVTSSPLRSIFSHQSADPESSHAINKHALDLSKPQTLSNSQFQDATSHLITGTAENATPDASVLFPGVNLAASYSANALPAVLARGARSPGILTSGAHHGLDSQLGQIRPVSSAQVRDSLSVQAGRVNDRLPFGNRPAALSPTSLNNQQLSGHNYDHIGTIQSARERRLDINSGNFSIPGQFPGIASELGSEFQDPAILNMRMANSSNNGYGAPPLLQSGEAGHVLNEIYPPFSMNTGIHGL</sequence>
<dbReference type="InterPro" id="IPR000504">
    <property type="entry name" value="RRM_dom"/>
</dbReference>
<keyword evidence="5 9" id="KW-0694">RNA-binding</keyword>
<evidence type="ECO:0000256" key="2">
    <source>
        <dbReference type="ARBA" id="ARBA00022723"/>
    </source>
</evidence>
<dbReference type="PANTHER" id="PTHR12603:SF0">
    <property type="entry name" value="CCR4-NOT TRANSCRIPTION COMPLEX SUBUNIT 4"/>
    <property type="match status" value="1"/>
</dbReference>
<evidence type="ECO:0000256" key="5">
    <source>
        <dbReference type="ARBA" id="ARBA00022884"/>
    </source>
</evidence>
<dbReference type="InterPro" id="IPR039780">
    <property type="entry name" value="Mot2"/>
</dbReference>
<accession>A0AAV0AY50</accession>
<feature type="non-terminal residue" evidence="14">
    <location>
        <position position="858"/>
    </location>
</feature>
<dbReference type="InterPro" id="IPR035979">
    <property type="entry name" value="RBD_domain_sf"/>
</dbReference>
<dbReference type="GO" id="GO:0030014">
    <property type="term" value="C:CCR4-NOT complex"/>
    <property type="evidence" value="ECO:0007669"/>
    <property type="project" value="InterPro"/>
</dbReference>
<evidence type="ECO:0000256" key="11">
    <source>
        <dbReference type="SAM" id="MobiDB-lite"/>
    </source>
</evidence>
<evidence type="ECO:0000259" key="13">
    <source>
        <dbReference type="PROSITE" id="PS50102"/>
    </source>
</evidence>
<keyword evidence="3 8" id="KW-0863">Zinc-finger</keyword>
<dbReference type="GO" id="GO:0008270">
    <property type="term" value="F:zinc ion binding"/>
    <property type="evidence" value="ECO:0007669"/>
    <property type="project" value="UniProtKB-KW"/>
</dbReference>
<feature type="region of interest" description="Disordered" evidence="11">
    <location>
        <begin position="462"/>
        <end position="481"/>
    </location>
</feature>
<dbReference type="EMBL" id="CALTRL010006104">
    <property type="protein sequence ID" value="CAH7689601.1"/>
    <property type="molecule type" value="Genomic_DNA"/>
</dbReference>
<feature type="compositionally biased region" description="Basic and acidic residues" evidence="11">
    <location>
        <begin position="249"/>
        <end position="263"/>
    </location>
</feature>
<dbReference type="InterPro" id="IPR001841">
    <property type="entry name" value="Znf_RING"/>
</dbReference>
<organism evidence="14 16">
    <name type="scientific">Phakopsora pachyrhizi</name>
    <name type="common">Asian soybean rust disease fungus</name>
    <dbReference type="NCBI Taxonomy" id="170000"/>
    <lineage>
        <taxon>Eukaryota</taxon>
        <taxon>Fungi</taxon>
        <taxon>Dikarya</taxon>
        <taxon>Basidiomycota</taxon>
        <taxon>Pucciniomycotina</taxon>
        <taxon>Pucciniomycetes</taxon>
        <taxon>Pucciniales</taxon>
        <taxon>Phakopsoraceae</taxon>
        <taxon>Phakopsora</taxon>
    </lineage>
</organism>
<protein>
    <recommendedName>
        <fullName evidence="17">CCR4-NOT transcription complex subunit 4</fullName>
    </recommendedName>
</protein>
<evidence type="ECO:0000256" key="10">
    <source>
        <dbReference type="SAM" id="Coils"/>
    </source>
</evidence>
<feature type="compositionally biased region" description="Low complexity" evidence="11">
    <location>
        <begin position="300"/>
        <end position="314"/>
    </location>
</feature>
<gene>
    <name evidence="15" type="ORF">PPACK8108_LOCUS24719</name>
    <name evidence="14" type="ORF">PPACK8108_LOCUS9990</name>
</gene>
<dbReference type="SUPFAM" id="SSF54928">
    <property type="entry name" value="RNA-binding domain, RBD"/>
    <property type="match status" value="1"/>
</dbReference>
<dbReference type="PANTHER" id="PTHR12603">
    <property type="entry name" value="CCR4-NOT TRANSCRIPTION COMPLEX RELATED"/>
    <property type="match status" value="1"/>
</dbReference>
<dbReference type="FunFam" id="3.30.40.10:FF:000006">
    <property type="entry name" value="CCR4-NOT transcription complex subunit 4"/>
    <property type="match status" value="1"/>
</dbReference>
<feature type="coiled-coil region" evidence="10">
    <location>
        <begin position="83"/>
        <end position="114"/>
    </location>
</feature>
<keyword evidence="7" id="KW-0539">Nucleus</keyword>
<evidence type="ECO:0000313" key="14">
    <source>
        <dbReference type="EMBL" id="CAH7675026.1"/>
    </source>
</evidence>
<evidence type="ECO:0000256" key="1">
    <source>
        <dbReference type="ARBA" id="ARBA00004123"/>
    </source>
</evidence>
<dbReference type="InterPro" id="IPR013083">
    <property type="entry name" value="Znf_RING/FYVE/PHD"/>
</dbReference>
<evidence type="ECO:0000259" key="12">
    <source>
        <dbReference type="PROSITE" id="PS50089"/>
    </source>
</evidence>
<keyword evidence="2" id="KW-0479">Metal-binding</keyword>
<feature type="compositionally biased region" description="Polar residues" evidence="11">
    <location>
        <begin position="757"/>
        <end position="768"/>
    </location>
</feature>
<feature type="domain" description="RRM" evidence="13">
    <location>
        <begin position="121"/>
        <end position="214"/>
    </location>
</feature>
<feature type="compositionally biased region" description="Polar residues" evidence="11">
    <location>
        <begin position="616"/>
        <end position="634"/>
    </location>
</feature>
<evidence type="ECO:0000256" key="8">
    <source>
        <dbReference type="PROSITE-ProRule" id="PRU00175"/>
    </source>
</evidence>
<proteinExistence type="predicted"/>
<evidence type="ECO:0000256" key="4">
    <source>
        <dbReference type="ARBA" id="ARBA00022833"/>
    </source>
</evidence>
<feature type="region of interest" description="Disordered" evidence="11">
    <location>
        <begin position="605"/>
        <end position="638"/>
    </location>
</feature>
<dbReference type="GO" id="GO:0016567">
    <property type="term" value="P:protein ubiquitination"/>
    <property type="evidence" value="ECO:0007669"/>
    <property type="project" value="TreeGrafter"/>
</dbReference>
<dbReference type="InterPro" id="IPR039515">
    <property type="entry name" value="NOT4_mRING-HC-C4C4"/>
</dbReference>
<evidence type="ECO:0000313" key="16">
    <source>
        <dbReference type="Proteomes" id="UP001153365"/>
    </source>
</evidence>
<dbReference type="AlphaFoldDB" id="A0AAV0AY50"/>
<evidence type="ECO:0000256" key="7">
    <source>
        <dbReference type="ARBA" id="ARBA00023242"/>
    </source>
</evidence>
<dbReference type="SUPFAM" id="SSF57850">
    <property type="entry name" value="RING/U-box"/>
    <property type="match status" value="1"/>
</dbReference>
<feature type="compositionally biased region" description="Polar residues" evidence="11">
    <location>
        <begin position="405"/>
        <end position="432"/>
    </location>
</feature>
<name>A0AAV0AY50_PHAPC</name>
<feature type="region of interest" description="Disordered" evidence="11">
    <location>
        <begin position="749"/>
        <end position="769"/>
    </location>
</feature>
<dbReference type="GO" id="GO:0004842">
    <property type="term" value="F:ubiquitin-protein transferase activity"/>
    <property type="evidence" value="ECO:0007669"/>
    <property type="project" value="InterPro"/>
</dbReference>
<evidence type="ECO:0008006" key="17">
    <source>
        <dbReference type="Google" id="ProtNLM"/>
    </source>
</evidence>
<feature type="compositionally biased region" description="Polar residues" evidence="11">
    <location>
        <begin position="371"/>
        <end position="386"/>
    </location>
</feature>
<dbReference type="Gene3D" id="3.30.70.330">
    <property type="match status" value="1"/>
</dbReference>
<evidence type="ECO:0000256" key="3">
    <source>
        <dbReference type="ARBA" id="ARBA00022771"/>
    </source>
</evidence>
<dbReference type="Pfam" id="PF14570">
    <property type="entry name" value="zf-RING_4"/>
    <property type="match status" value="1"/>
</dbReference>
<comment type="caution">
    <text evidence="14">The sequence shown here is derived from an EMBL/GenBank/DDBJ whole genome shotgun (WGS) entry which is preliminary data.</text>
</comment>
<evidence type="ECO:0000313" key="15">
    <source>
        <dbReference type="EMBL" id="CAH7689601.1"/>
    </source>
</evidence>
<keyword evidence="16" id="KW-1185">Reference proteome</keyword>
<dbReference type="Gene3D" id="3.30.40.10">
    <property type="entry name" value="Zinc/RING finger domain, C3HC4 (zinc finger)"/>
    <property type="match status" value="1"/>
</dbReference>
<reference evidence="14" key="1">
    <citation type="submission" date="2022-06" db="EMBL/GenBank/DDBJ databases">
        <authorList>
            <consortium name="SYNGENTA / RWTH Aachen University"/>
        </authorList>
    </citation>
    <scope>NUCLEOTIDE SEQUENCE</scope>
</reference>
<dbReference type="EMBL" id="CALTRL010002210">
    <property type="protein sequence ID" value="CAH7675026.1"/>
    <property type="molecule type" value="Genomic_DNA"/>
</dbReference>
<keyword evidence="4" id="KW-0862">Zinc</keyword>
<feature type="region of interest" description="Disordered" evidence="11">
    <location>
        <begin position="241"/>
        <end position="263"/>
    </location>
</feature>
<feature type="compositionally biased region" description="Basic and acidic residues" evidence="11">
    <location>
        <begin position="387"/>
        <end position="404"/>
    </location>
</feature>
<feature type="domain" description="RING-type" evidence="12">
    <location>
        <begin position="26"/>
        <end position="69"/>
    </location>
</feature>
<dbReference type="PROSITE" id="PS50102">
    <property type="entry name" value="RRM"/>
    <property type="match status" value="1"/>
</dbReference>
<feature type="region of interest" description="Disordered" evidence="11">
    <location>
        <begin position="300"/>
        <end position="331"/>
    </location>
</feature>
<dbReference type="CDD" id="cd16618">
    <property type="entry name" value="mRING-HC-C4C4_CNOT4"/>
    <property type="match status" value="1"/>
</dbReference>
<dbReference type="InterPro" id="IPR012677">
    <property type="entry name" value="Nucleotide-bd_a/b_plait_sf"/>
</dbReference>
<comment type="subcellular location">
    <subcellularLocation>
        <location evidence="1">Nucleus</location>
    </subcellularLocation>
</comment>